<feature type="transmembrane region" description="Helical" evidence="1">
    <location>
        <begin position="15"/>
        <end position="36"/>
    </location>
</feature>
<proteinExistence type="predicted"/>
<dbReference type="EMBL" id="PEWY01000104">
    <property type="protein sequence ID" value="PIU36905.1"/>
    <property type="molecule type" value="Genomic_DNA"/>
</dbReference>
<comment type="caution">
    <text evidence="2">The sequence shown here is derived from an EMBL/GenBank/DDBJ whole genome shotgun (WGS) entry which is preliminary data.</text>
</comment>
<organism evidence="2 3">
    <name type="scientific">Candidatus Roizmanbacteria bacterium CG07_land_8_20_14_0_80_34_15</name>
    <dbReference type="NCBI Taxonomy" id="1974849"/>
    <lineage>
        <taxon>Bacteria</taxon>
        <taxon>Candidatus Roizmaniibacteriota</taxon>
    </lineage>
</organism>
<accession>A0A2M6YTU4</accession>
<keyword evidence="1" id="KW-0812">Transmembrane</keyword>
<dbReference type="AlphaFoldDB" id="A0A2M6YTU4"/>
<name>A0A2M6YTU4_9BACT</name>
<evidence type="ECO:0000313" key="3">
    <source>
        <dbReference type="Proteomes" id="UP000230184"/>
    </source>
</evidence>
<keyword evidence="1" id="KW-1133">Transmembrane helix</keyword>
<protein>
    <recommendedName>
        <fullName evidence="4">Type II secretion system protein</fullName>
    </recommendedName>
</protein>
<dbReference type="InterPro" id="IPR045584">
    <property type="entry name" value="Pilin-like"/>
</dbReference>
<keyword evidence="1" id="KW-0472">Membrane</keyword>
<evidence type="ECO:0000313" key="2">
    <source>
        <dbReference type="EMBL" id="PIU36905.1"/>
    </source>
</evidence>
<dbReference type="SUPFAM" id="SSF54523">
    <property type="entry name" value="Pili subunits"/>
    <property type="match status" value="1"/>
</dbReference>
<evidence type="ECO:0008006" key="4">
    <source>
        <dbReference type="Google" id="ProtNLM"/>
    </source>
</evidence>
<reference evidence="3" key="1">
    <citation type="submission" date="2017-09" db="EMBL/GenBank/DDBJ databases">
        <title>Depth-based differentiation of microbial function through sediment-hosted aquifers and enrichment of novel symbionts in the deep terrestrial subsurface.</title>
        <authorList>
            <person name="Probst A.J."/>
            <person name="Ladd B."/>
            <person name="Jarett J.K."/>
            <person name="Geller-Mcgrath D.E."/>
            <person name="Sieber C.M.K."/>
            <person name="Emerson J.B."/>
            <person name="Anantharaman K."/>
            <person name="Thomas B.C."/>
            <person name="Malmstrom R."/>
            <person name="Stieglmeier M."/>
            <person name="Klingl A."/>
            <person name="Woyke T."/>
            <person name="Ryan C.M."/>
            <person name="Banfield J.F."/>
        </authorList>
    </citation>
    <scope>NUCLEOTIDE SEQUENCE [LARGE SCALE GENOMIC DNA]</scope>
</reference>
<sequence>MGIVYKKSFTLIETIVVIAVIGLILPVIFSIFFVLLQQQTKIYRLNTVKKEGDFVISLMESTIKNRAVNIYNSAVLNDANIVCKGETPGDSYNNPYFLDDNNKFFSYKLNGTKIASDSANSVDLTSIYTKVSGFSISCTRNRIYSTPSVLVSFTIQYNTTSTRPEDTASLFYQTKIKLRNY</sequence>
<evidence type="ECO:0000256" key="1">
    <source>
        <dbReference type="SAM" id="Phobius"/>
    </source>
</evidence>
<gene>
    <name evidence="2" type="ORF">COT02_03635</name>
</gene>
<dbReference type="Proteomes" id="UP000230184">
    <property type="component" value="Unassembled WGS sequence"/>
</dbReference>